<evidence type="ECO:0000313" key="2">
    <source>
        <dbReference type="Proteomes" id="UP001164653"/>
    </source>
</evidence>
<protein>
    <submittedName>
        <fullName evidence="1">Uncharacterized protein</fullName>
    </submittedName>
</protein>
<dbReference type="AlphaFoldDB" id="A0A9E8SM72"/>
<dbReference type="KEGG" id="dpf:ON006_03365"/>
<organism evidence="1 2">
    <name type="scientific">Dyadobacter pollutisoli</name>
    <dbReference type="NCBI Taxonomy" id="2910158"/>
    <lineage>
        <taxon>Bacteria</taxon>
        <taxon>Pseudomonadati</taxon>
        <taxon>Bacteroidota</taxon>
        <taxon>Cytophagia</taxon>
        <taxon>Cytophagales</taxon>
        <taxon>Spirosomataceae</taxon>
        <taxon>Dyadobacter</taxon>
    </lineage>
</organism>
<dbReference type="Proteomes" id="UP001164653">
    <property type="component" value="Chromosome"/>
</dbReference>
<reference evidence="1" key="1">
    <citation type="submission" date="2022-11" db="EMBL/GenBank/DDBJ databases">
        <title>Dyadobacter pollutisoli sp. nov., isolated from plastic dumped soil.</title>
        <authorList>
            <person name="Kim J.M."/>
            <person name="Kim K.R."/>
            <person name="Lee J.K."/>
            <person name="Hao L."/>
            <person name="Jeon C.O."/>
        </authorList>
    </citation>
    <scope>NUCLEOTIDE SEQUENCE</scope>
    <source>
        <strain evidence="1">U1</strain>
    </source>
</reference>
<evidence type="ECO:0000313" key="1">
    <source>
        <dbReference type="EMBL" id="WAC13004.1"/>
    </source>
</evidence>
<dbReference type="RefSeq" id="WP_244823896.1">
    <property type="nucleotide sequence ID" value="NZ_CP112998.1"/>
</dbReference>
<gene>
    <name evidence="1" type="ORF">ON006_03365</name>
</gene>
<keyword evidence="2" id="KW-1185">Reference proteome</keyword>
<proteinExistence type="predicted"/>
<sequence length="225" mass="25220">MKKILTATVLLLVLLLNGCKPGSDKDPSFQFEKGFGSSKELPVGSPFSWPAGLHIVGPLITEDECFYEAKRKRRLFGHGAQVQICMNLYNETQTPIRLHLPPGLMFVSKSLDVQNGLLISGVTIEVPAQEQFYANLYMICVNTNRASPGHDEYEKQAIITDHPALRELIKLLENKKCNFEDYGSIYLEPTASQITYQINAAVHNLIYGKPVKDQVMAELRAIPER</sequence>
<name>A0A9E8SM72_9BACT</name>
<accession>A0A9E8SM72</accession>
<dbReference type="EMBL" id="CP112998">
    <property type="protein sequence ID" value="WAC13004.1"/>
    <property type="molecule type" value="Genomic_DNA"/>
</dbReference>